<evidence type="ECO:0000313" key="4">
    <source>
        <dbReference type="EMBL" id="SDN27963.1"/>
    </source>
</evidence>
<evidence type="ECO:0000259" key="3">
    <source>
        <dbReference type="Pfam" id="PF00440"/>
    </source>
</evidence>
<evidence type="ECO:0000256" key="2">
    <source>
        <dbReference type="SAM" id="MobiDB-lite"/>
    </source>
</evidence>
<gene>
    <name evidence="4" type="ORF">SAMN05216355_101547</name>
</gene>
<dbReference type="SUPFAM" id="SSF46689">
    <property type="entry name" value="Homeodomain-like"/>
    <property type="match status" value="1"/>
</dbReference>
<name>A0A1H0A4T6_9ACTO</name>
<dbReference type="SUPFAM" id="SSF48498">
    <property type="entry name" value="Tetracyclin repressor-like, C-terminal domain"/>
    <property type="match status" value="1"/>
</dbReference>
<dbReference type="Gene3D" id="1.10.357.10">
    <property type="entry name" value="Tetracycline Repressor, domain 2"/>
    <property type="match status" value="1"/>
</dbReference>
<dbReference type="STRING" id="332524.SAMN04487766_102210"/>
<dbReference type="InterPro" id="IPR001647">
    <property type="entry name" value="HTH_TetR"/>
</dbReference>
<dbReference type="Proteomes" id="UP000198541">
    <property type="component" value="Unassembled WGS sequence"/>
</dbReference>
<proteinExistence type="predicted"/>
<dbReference type="InterPro" id="IPR009057">
    <property type="entry name" value="Homeodomain-like_sf"/>
</dbReference>
<feature type="domain" description="HTH tetR-type" evidence="3">
    <location>
        <begin position="32"/>
        <end position="68"/>
    </location>
</feature>
<feature type="region of interest" description="Disordered" evidence="2">
    <location>
        <begin position="164"/>
        <end position="190"/>
    </location>
</feature>
<evidence type="ECO:0000256" key="1">
    <source>
        <dbReference type="ARBA" id="ARBA00023125"/>
    </source>
</evidence>
<feature type="region of interest" description="Disordered" evidence="2">
    <location>
        <begin position="1"/>
        <end position="21"/>
    </location>
</feature>
<keyword evidence="5" id="KW-1185">Reference proteome</keyword>
<protein>
    <submittedName>
        <fullName evidence="4">Regulatory protein, tetR family</fullName>
    </submittedName>
</protein>
<feature type="compositionally biased region" description="Polar residues" evidence="2">
    <location>
        <begin position="1"/>
        <end position="14"/>
    </location>
</feature>
<dbReference type="AlphaFoldDB" id="A0A1H0A4T6"/>
<sequence>MSRNVTRTTRQGNPTGPKPGFTRRNVVEAALEIGIDRFTLSDVAQRLGVATSALYRTISSREDLLRACLDRVAADTDFSDLGGPWRQVARDYAERLWVLLEARPGLAGVLVSTSWAYQFFARPITQARHALTQGGLSPDDAVLALDFIADTVISVHLQTEVARAPASEGPGISAKETGADAQGGLSSPSGLEAARRRFEADGRATQLPAELAPSSAWIDRGWLDRKIEVIIRGIASNTAHRG</sequence>
<dbReference type="InterPro" id="IPR036271">
    <property type="entry name" value="Tet_transcr_reg_TetR-rel_C_sf"/>
</dbReference>
<reference evidence="5" key="1">
    <citation type="submission" date="2016-10" db="EMBL/GenBank/DDBJ databases">
        <authorList>
            <person name="Varghese N."/>
            <person name="Submissions S."/>
        </authorList>
    </citation>
    <scope>NUCLEOTIDE SEQUENCE [LARGE SCALE GENOMIC DNA]</scope>
    <source>
        <strain evidence="5">DSM 27982</strain>
    </source>
</reference>
<keyword evidence="1" id="KW-0238">DNA-binding</keyword>
<evidence type="ECO:0000313" key="5">
    <source>
        <dbReference type="Proteomes" id="UP000198541"/>
    </source>
</evidence>
<dbReference type="Pfam" id="PF00440">
    <property type="entry name" value="TetR_N"/>
    <property type="match status" value="1"/>
</dbReference>
<accession>A0A1H0A4T6</accession>
<dbReference type="GO" id="GO:0003677">
    <property type="term" value="F:DNA binding"/>
    <property type="evidence" value="ECO:0007669"/>
    <property type="project" value="UniProtKB-KW"/>
</dbReference>
<organism evidence="4 5">
    <name type="scientific">Actinomyces ruminicola</name>
    <dbReference type="NCBI Taxonomy" id="332524"/>
    <lineage>
        <taxon>Bacteria</taxon>
        <taxon>Bacillati</taxon>
        <taxon>Actinomycetota</taxon>
        <taxon>Actinomycetes</taxon>
        <taxon>Actinomycetales</taxon>
        <taxon>Actinomycetaceae</taxon>
        <taxon>Actinomyces</taxon>
    </lineage>
</organism>
<dbReference type="EMBL" id="FNIM01000001">
    <property type="protein sequence ID" value="SDN27963.1"/>
    <property type="molecule type" value="Genomic_DNA"/>
</dbReference>